<dbReference type="Proteomes" id="UP000054976">
    <property type="component" value="Unassembled WGS sequence"/>
</dbReference>
<sequence length="154" mass="17585">MKRGWIVVAVVIFIFILAILSPKLLAKTNTPEFCASCHVMEEQYLTLMKGGLHNSLKCVDCHLPNNSKVSFYFWKAVDGSKDFIAFHTGSVPDQIKTSAHGKKTIQQNCIRCHEGMVSRITISDRKCWDCHKRISHKQAGLRETFKEEVFNEKI</sequence>
<evidence type="ECO:0000256" key="4">
    <source>
        <dbReference type="ARBA" id="ARBA00022475"/>
    </source>
</evidence>
<dbReference type="InterPro" id="IPR038266">
    <property type="entry name" value="NapC/NirT_cytc_sf"/>
</dbReference>
<dbReference type="PANTHER" id="PTHR30333:SF1">
    <property type="entry name" value="CYTOCHROME C-TYPE PROTEIN NAPC"/>
    <property type="match status" value="1"/>
</dbReference>
<comment type="subcellular location">
    <subcellularLocation>
        <location evidence="1">Cell membrane</location>
    </subcellularLocation>
</comment>
<keyword evidence="5" id="KW-0349">Heme</keyword>
<dbReference type="GO" id="GO:0009061">
    <property type="term" value="P:anaerobic respiration"/>
    <property type="evidence" value="ECO:0007669"/>
    <property type="project" value="TreeGrafter"/>
</dbReference>
<dbReference type="GO" id="GO:0022900">
    <property type="term" value="P:electron transport chain"/>
    <property type="evidence" value="ECO:0007669"/>
    <property type="project" value="InterPro"/>
</dbReference>
<dbReference type="SUPFAM" id="SSF48695">
    <property type="entry name" value="Multiheme cytochromes"/>
    <property type="match status" value="1"/>
</dbReference>
<dbReference type="EMBL" id="BCNO01000002">
    <property type="protein sequence ID" value="GAQ95354.1"/>
    <property type="molecule type" value="Genomic_DNA"/>
</dbReference>
<evidence type="ECO:0000256" key="1">
    <source>
        <dbReference type="ARBA" id="ARBA00004236"/>
    </source>
</evidence>
<accession>A0A0U9HU45</accession>
<dbReference type="InterPro" id="IPR017571">
    <property type="entry name" value="NrfH"/>
</dbReference>
<dbReference type="Pfam" id="PF03264">
    <property type="entry name" value="Cytochrom_NNT"/>
    <property type="match status" value="1"/>
</dbReference>
<evidence type="ECO:0000256" key="8">
    <source>
        <dbReference type="ARBA" id="ARBA00022982"/>
    </source>
</evidence>
<proteinExistence type="inferred from homology"/>
<keyword evidence="9" id="KW-1133">Transmembrane helix</keyword>
<keyword evidence="7" id="KW-0479">Metal-binding</keyword>
<evidence type="ECO:0000313" key="14">
    <source>
        <dbReference type="Proteomes" id="UP000054976"/>
    </source>
</evidence>
<dbReference type="RefSeq" id="WP_059176795.1">
    <property type="nucleotide sequence ID" value="NZ_BCNO01000002.1"/>
</dbReference>
<dbReference type="NCBIfam" id="TIGR03153">
    <property type="entry name" value="cytochr_NrfH"/>
    <property type="match status" value="1"/>
</dbReference>
<dbReference type="GO" id="GO:0009055">
    <property type="term" value="F:electron transfer activity"/>
    <property type="evidence" value="ECO:0007669"/>
    <property type="project" value="TreeGrafter"/>
</dbReference>
<dbReference type="OrthoDB" id="9791652at2"/>
<keyword evidence="8" id="KW-0249">Electron transport</keyword>
<comment type="caution">
    <text evidence="13">The sequence shown here is derived from an EMBL/GenBank/DDBJ whole genome shotgun (WGS) entry which is preliminary data.</text>
</comment>
<dbReference type="InterPro" id="IPR005126">
    <property type="entry name" value="NapC/NirT_cyt_c_N"/>
</dbReference>
<keyword evidence="14" id="KW-1185">Reference proteome</keyword>
<dbReference type="InterPro" id="IPR036280">
    <property type="entry name" value="Multihaem_cyt_sf"/>
</dbReference>
<organism evidence="13 14">
    <name type="scientific">Thermodesulfovibrio aggregans</name>
    <dbReference type="NCBI Taxonomy" id="86166"/>
    <lineage>
        <taxon>Bacteria</taxon>
        <taxon>Pseudomonadati</taxon>
        <taxon>Nitrospirota</taxon>
        <taxon>Thermodesulfovibrionia</taxon>
        <taxon>Thermodesulfovibrionales</taxon>
        <taxon>Thermodesulfovibrionaceae</taxon>
        <taxon>Thermodesulfovibrio</taxon>
    </lineage>
</organism>
<keyword evidence="11" id="KW-0472">Membrane</keyword>
<gene>
    <name evidence="13" type="ORF">TAGGR_2244</name>
</gene>
<dbReference type="InterPro" id="IPR051174">
    <property type="entry name" value="Cytochrome_c-type_ET"/>
</dbReference>
<evidence type="ECO:0000256" key="3">
    <source>
        <dbReference type="ARBA" id="ARBA00022448"/>
    </source>
</evidence>
<reference evidence="14" key="1">
    <citation type="submission" date="2016-01" db="EMBL/GenBank/DDBJ databases">
        <title>Draft genome sequence of Thermodesulfovibrio aggregans strain TGE-P1.</title>
        <authorList>
            <person name="Sekiguchi Y."/>
            <person name="Ohashi A."/>
            <person name="Matsuura N."/>
            <person name="Tourlousse M.D."/>
        </authorList>
    </citation>
    <scope>NUCLEOTIDE SEQUENCE [LARGE SCALE GENOMIC DNA]</scope>
    <source>
        <strain evidence="14">TGE-P1</strain>
    </source>
</reference>
<dbReference type="GO" id="GO:0046872">
    <property type="term" value="F:metal ion binding"/>
    <property type="evidence" value="ECO:0007669"/>
    <property type="project" value="UniProtKB-KW"/>
</dbReference>
<evidence type="ECO:0000256" key="9">
    <source>
        <dbReference type="ARBA" id="ARBA00022989"/>
    </source>
</evidence>
<name>A0A0U9HU45_9BACT</name>
<evidence type="ECO:0000256" key="5">
    <source>
        <dbReference type="ARBA" id="ARBA00022617"/>
    </source>
</evidence>
<dbReference type="PANTHER" id="PTHR30333">
    <property type="entry name" value="CYTOCHROME C-TYPE PROTEIN"/>
    <property type="match status" value="1"/>
</dbReference>
<evidence type="ECO:0000256" key="6">
    <source>
        <dbReference type="ARBA" id="ARBA00022692"/>
    </source>
</evidence>
<dbReference type="AlphaFoldDB" id="A0A0U9HU45"/>
<evidence type="ECO:0000256" key="10">
    <source>
        <dbReference type="ARBA" id="ARBA00023004"/>
    </source>
</evidence>
<protein>
    <submittedName>
        <fullName evidence="13">Cytochrome c nitrite reductase small subunit</fullName>
    </submittedName>
</protein>
<evidence type="ECO:0000313" key="13">
    <source>
        <dbReference type="EMBL" id="GAQ95354.1"/>
    </source>
</evidence>
<keyword evidence="4" id="KW-1003">Cell membrane</keyword>
<evidence type="ECO:0000256" key="7">
    <source>
        <dbReference type="ARBA" id="ARBA00022723"/>
    </source>
</evidence>
<feature type="domain" description="NapC/NirT cytochrome c N-terminal" evidence="12">
    <location>
        <begin position="5"/>
        <end position="104"/>
    </location>
</feature>
<dbReference type="STRING" id="86166.TAGGR_2244"/>
<keyword evidence="6" id="KW-0812">Transmembrane</keyword>
<evidence type="ECO:0000256" key="11">
    <source>
        <dbReference type="ARBA" id="ARBA00023136"/>
    </source>
</evidence>
<keyword evidence="10" id="KW-0408">Iron</keyword>
<dbReference type="GO" id="GO:0005886">
    <property type="term" value="C:plasma membrane"/>
    <property type="evidence" value="ECO:0007669"/>
    <property type="project" value="UniProtKB-SubCell"/>
</dbReference>
<keyword evidence="3" id="KW-0813">Transport</keyword>
<evidence type="ECO:0000259" key="12">
    <source>
        <dbReference type="Pfam" id="PF03264"/>
    </source>
</evidence>
<evidence type="ECO:0000256" key="2">
    <source>
        <dbReference type="ARBA" id="ARBA00007395"/>
    </source>
</evidence>
<comment type="similarity">
    <text evidence="2">Belongs to the NapC/NirT/NrfH family.</text>
</comment>
<dbReference type="Gene3D" id="1.10.3820.10">
    <property type="entry name" value="Di-heme elbow motif domain"/>
    <property type="match status" value="1"/>
</dbReference>